<dbReference type="InterPro" id="IPR014550">
    <property type="entry name" value="UCP028704_OpgC"/>
</dbReference>
<dbReference type="eggNOG" id="COG4645">
    <property type="taxonomic scope" value="Bacteria"/>
</dbReference>
<proteinExistence type="predicted"/>
<dbReference type="PANTHER" id="PTHR38592:SF3">
    <property type="entry name" value="BLL4819 PROTEIN"/>
    <property type="match status" value="1"/>
</dbReference>
<feature type="transmembrane region" description="Helical" evidence="1">
    <location>
        <begin position="139"/>
        <end position="159"/>
    </location>
</feature>
<accession>K2H9F1</accession>
<organism evidence="2 3">
    <name type="scientific">Oceaniovalibus guishaninsula JLT2003</name>
    <dbReference type="NCBI Taxonomy" id="1231392"/>
    <lineage>
        <taxon>Bacteria</taxon>
        <taxon>Pseudomonadati</taxon>
        <taxon>Pseudomonadota</taxon>
        <taxon>Alphaproteobacteria</taxon>
        <taxon>Rhodobacterales</taxon>
        <taxon>Roseobacteraceae</taxon>
        <taxon>Oceaniovalibus</taxon>
    </lineage>
</organism>
<gene>
    <name evidence="2" type="ORF">OCGS_1674</name>
</gene>
<keyword evidence="1" id="KW-0812">Transmembrane</keyword>
<feature type="transmembrane region" description="Helical" evidence="1">
    <location>
        <begin position="43"/>
        <end position="63"/>
    </location>
</feature>
<dbReference type="STRING" id="1231392.OCGS_1674"/>
<name>K2H9F1_9RHOB</name>
<dbReference type="Pfam" id="PF10129">
    <property type="entry name" value="OpgC_C"/>
    <property type="match status" value="1"/>
</dbReference>
<keyword evidence="1" id="KW-0472">Membrane</keyword>
<evidence type="ECO:0000313" key="3">
    <source>
        <dbReference type="Proteomes" id="UP000006765"/>
    </source>
</evidence>
<feature type="transmembrane region" description="Helical" evidence="1">
    <location>
        <begin position="165"/>
        <end position="187"/>
    </location>
</feature>
<evidence type="ECO:0000256" key="1">
    <source>
        <dbReference type="SAM" id="Phobius"/>
    </source>
</evidence>
<keyword evidence="3" id="KW-1185">Reference proteome</keyword>
<comment type="caution">
    <text evidence="2">The sequence shown here is derived from an EMBL/GenBank/DDBJ whole genome shotgun (WGS) entry which is preliminary data.</text>
</comment>
<dbReference type="Proteomes" id="UP000006765">
    <property type="component" value="Unassembled WGS sequence"/>
</dbReference>
<reference evidence="2 3" key="1">
    <citation type="journal article" date="2012" name="J. Bacteriol.">
        <title>Draft Genome Sequence of Oceaniovalibus guishaninsula JLT2003T.</title>
        <authorList>
            <person name="Tang K."/>
            <person name="Liu K."/>
            <person name="Jiao N."/>
        </authorList>
    </citation>
    <scope>NUCLEOTIDE SEQUENCE [LARGE SCALE GENOMIC DNA]</scope>
    <source>
        <strain evidence="2 3">JLT2003</strain>
    </source>
</reference>
<dbReference type="AlphaFoldDB" id="K2H9F1"/>
<keyword evidence="1" id="KW-1133">Transmembrane helix</keyword>
<dbReference type="PANTHER" id="PTHR38592">
    <property type="entry name" value="BLL4819 PROTEIN"/>
    <property type="match status" value="1"/>
</dbReference>
<evidence type="ECO:0000313" key="2">
    <source>
        <dbReference type="EMBL" id="EKE44158.1"/>
    </source>
</evidence>
<sequence>MGLPAEPWSERRWFFNPFAWQLVFFTGFALMRGWIPAPPVRGWLIAVCLAVVLASLPLAHWQFLRAFEPLRDLRVALGAAIDKTDFGLLRYAHFLALAYLAWAAAGPDGARLRARGGGWAATVWSGLLAATIKVGQQSLAVFVFSMVLAQLIGVALDVAGTAGAIPLVLNALGLAALVGVAYAVGWFKSQPWRRTP</sequence>
<feature type="transmembrane region" description="Helical" evidence="1">
    <location>
        <begin position="88"/>
        <end position="105"/>
    </location>
</feature>
<protein>
    <submittedName>
        <fullName evidence="2">OpgC</fullName>
    </submittedName>
</protein>
<dbReference type="PATRIC" id="fig|1231392.3.peg.1683"/>
<feature type="transmembrane region" description="Helical" evidence="1">
    <location>
        <begin position="13"/>
        <end position="31"/>
    </location>
</feature>
<dbReference type="EMBL" id="AMGO01000036">
    <property type="protein sequence ID" value="EKE44158.1"/>
    <property type="molecule type" value="Genomic_DNA"/>
</dbReference>